<dbReference type="AlphaFoldDB" id="A0A645G158"/>
<comment type="caution">
    <text evidence="1">The sequence shown here is derived from an EMBL/GenBank/DDBJ whole genome shotgun (WGS) entry which is preliminary data.</text>
</comment>
<reference evidence="1" key="1">
    <citation type="submission" date="2019-08" db="EMBL/GenBank/DDBJ databases">
        <authorList>
            <person name="Kucharzyk K."/>
            <person name="Murdoch R.W."/>
            <person name="Higgins S."/>
            <person name="Loffler F."/>
        </authorList>
    </citation>
    <scope>NUCLEOTIDE SEQUENCE</scope>
</reference>
<dbReference type="EMBL" id="VSSQ01065163">
    <property type="protein sequence ID" value="MPN17923.1"/>
    <property type="molecule type" value="Genomic_DNA"/>
</dbReference>
<name>A0A645G158_9ZZZZ</name>
<proteinExistence type="predicted"/>
<sequence>MENAKVEIKDKEVIGVINVSEDANKVQADKLADEYTNTLKEKYKNKDIKVQVVYNKEKLSESNTYVDVNKDAKSKLPKINIQISAGLSGLDRYVAVSLEADKPEQYVVKVLGQDLKYVPAKKFFHGVVESTDEEAIKKGTKVTVKK</sequence>
<protein>
    <submittedName>
        <fullName evidence="1">Uncharacterized protein</fullName>
    </submittedName>
</protein>
<evidence type="ECO:0000313" key="1">
    <source>
        <dbReference type="EMBL" id="MPN17923.1"/>
    </source>
</evidence>
<accession>A0A645G158</accession>
<gene>
    <name evidence="1" type="ORF">SDC9_165280</name>
</gene>
<organism evidence="1">
    <name type="scientific">bioreactor metagenome</name>
    <dbReference type="NCBI Taxonomy" id="1076179"/>
    <lineage>
        <taxon>unclassified sequences</taxon>
        <taxon>metagenomes</taxon>
        <taxon>ecological metagenomes</taxon>
    </lineage>
</organism>